<dbReference type="Proteomes" id="UP001054889">
    <property type="component" value="Unassembled WGS sequence"/>
</dbReference>
<proteinExistence type="predicted"/>
<evidence type="ECO:0000313" key="1">
    <source>
        <dbReference type="EMBL" id="GJN13612.1"/>
    </source>
</evidence>
<keyword evidence="2" id="KW-1185">Reference proteome</keyword>
<dbReference type="EMBL" id="BQKI01000071">
    <property type="protein sequence ID" value="GJN13612.1"/>
    <property type="molecule type" value="Genomic_DNA"/>
</dbReference>
<evidence type="ECO:0000313" key="2">
    <source>
        <dbReference type="Proteomes" id="UP001054889"/>
    </source>
</evidence>
<reference evidence="1" key="1">
    <citation type="journal article" date="2018" name="DNA Res.">
        <title>Multiple hybrid de novo genome assembly of finger millet, an orphan allotetraploid crop.</title>
        <authorList>
            <person name="Hatakeyama M."/>
            <person name="Aluri S."/>
            <person name="Balachadran M.T."/>
            <person name="Sivarajan S.R."/>
            <person name="Patrignani A."/>
            <person name="Gruter S."/>
            <person name="Poveda L."/>
            <person name="Shimizu-Inatsugi R."/>
            <person name="Baeten J."/>
            <person name="Francoijs K.J."/>
            <person name="Nataraja K.N."/>
            <person name="Reddy Y.A.N."/>
            <person name="Phadnis S."/>
            <person name="Ravikumar R.L."/>
            <person name="Schlapbach R."/>
            <person name="Sreeman S.M."/>
            <person name="Shimizu K.K."/>
        </authorList>
    </citation>
    <scope>NUCLEOTIDE SEQUENCE</scope>
</reference>
<accession>A0AAV5DT62</accession>
<reference evidence="1" key="2">
    <citation type="submission" date="2021-12" db="EMBL/GenBank/DDBJ databases">
        <title>Resequencing data analysis of finger millet.</title>
        <authorList>
            <person name="Hatakeyama M."/>
            <person name="Aluri S."/>
            <person name="Balachadran M.T."/>
            <person name="Sivarajan S.R."/>
            <person name="Poveda L."/>
            <person name="Shimizu-Inatsugi R."/>
            <person name="Schlapbach R."/>
            <person name="Sreeman S.M."/>
            <person name="Shimizu K.K."/>
        </authorList>
    </citation>
    <scope>NUCLEOTIDE SEQUENCE</scope>
</reference>
<name>A0AAV5DT62_ELECO</name>
<gene>
    <name evidence="1" type="primary">gb00334</name>
    <name evidence="1" type="ORF">PR202_gb00334</name>
</gene>
<organism evidence="1 2">
    <name type="scientific">Eleusine coracana subsp. coracana</name>
    <dbReference type="NCBI Taxonomy" id="191504"/>
    <lineage>
        <taxon>Eukaryota</taxon>
        <taxon>Viridiplantae</taxon>
        <taxon>Streptophyta</taxon>
        <taxon>Embryophyta</taxon>
        <taxon>Tracheophyta</taxon>
        <taxon>Spermatophyta</taxon>
        <taxon>Magnoliopsida</taxon>
        <taxon>Liliopsida</taxon>
        <taxon>Poales</taxon>
        <taxon>Poaceae</taxon>
        <taxon>PACMAD clade</taxon>
        <taxon>Chloridoideae</taxon>
        <taxon>Cynodonteae</taxon>
        <taxon>Eleusininae</taxon>
        <taxon>Eleusine</taxon>
    </lineage>
</organism>
<dbReference type="AlphaFoldDB" id="A0AAV5DT62"/>
<sequence length="113" mass="11459">MRVLVAPGWQQGGGGGDGFVFDRRGSGGKTGGCVAGGGRVDRVRLGSILLAGVCTGGGYYPHGDGSLVTCGKWPLGLKILRRAFLAYLALGHQKIPSCSASGVDSTHVQSTAN</sequence>
<comment type="caution">
    <text evidence="1">The sequence shown here is derived from an EMBL/GenBank/DDBJ whole genome shotgun (WGS) entry which is preliminary data.</text>
</comment>
<protein>
    <submittedName>
        <fullName evidence="1">Uncharacterized protein</fullName>
    </submittedName>
</protein>